<dbReference type="KEGG" id="osa:4335160"/>
<dbReference type="PANTHER" id="PTHR33170:SF50">
    <property type="entry name" value="DUF4283 DOMAIN-CONTAINING PROTEIN"/>
    <property type="match status" value="1"/>
</dbReference>
<reference evidence="3" key="2">
    <citation type="journal article" date="2008" name="Nucleic Acids Res.">
        <title>The rice annotation project database (RAP-DB): 2008 update.</title>
        <authorList>
            <consortium name="The rice annotation project (RAP)"/>
        </authorList>
    </citation>
    <scope>GENOME REANNOTATION</scope>
    <source>
        <strain evidence="3">cv. Nipponbare</strain>
    </source>
</reference>
<proteinExistence type="predicted"/>
<accession>Q7XWL2</accession>
<evidence type="ECO:0000256" key="1">
    <source>
        <dbReference type="SAM" id="MobiDB-lite"/>
    </source>
</evidence>
<organism evidence="2 3">
    <name type="scientific">Oryza sativa subsp. japonica</name>
    <name type="common">Rice</name>
    <dbReference type="NCBI Taxonomy" id="39947"/>
    <lineage>
        <taxon>Eukaryota</taxon>
        <taxon>Viridiplantae</taxon>
        <taxon>Streptophyta</taxon>
        <taxon>Embryophyta</taxon>
        <taxon>Tracheophyta</taxon>
        <taxon>Spermatophyta</taxon>
        <taxon>Magnoliopsida</taxon>
        <taxon>Liliopsida</taxon>
        <taxon>Poales</taxon>
        <taxon>Poaceae</taxon>
        <taxon>BOP clade</taxon>
        <taxon>Oryzoideae</taxon>
        <taxon>Oryzeae</taxon>
        <taxon>Oryzinae</taxon>
        <taxon>Oryza</taxon>
        <taxon>Oryza sativa</taxon>
    </lineage>
</organism>
<gene>
    <name evidence="2" type="primary">OSJNBa0052O21.4</name>
</gene>
<feature type="compositionally biased region" description="Polar residues" evidence="1">
    <location>
        <begin position="218"/>
        <end position="231"/>
    </location>
</feature>
<dbReference type="AlphaFoldDB" id="Q7XWL2"/>
<dbReference type="OrthoDB" id="694714at2759"/>
<protein>
    <submittedName>
        <fullName evidence="2">OSJNBa0052O21.4 protein</fullName>
    </submittedName>
</protein>
<feature type="region of interest" description="Disordered" evidence="1">
    <location>
        <begin position="173"/>
        <end position="231"/>
    </location>
</feature>
<reference evidence="3" key="1">
    <citation type="journal article" date="2005" name="Nature">
        <title>The map-based sequence of the rice genome.</title>
        <authorList>
            <consortium name="International rice genome sequencing project (IRGSP)"/>
            <person name="Matsumoto T."/>
            <person name="Wu J."/>
            <person name="Kanamori H."/>
            <person name="Katayose Y."/>
            <person name="Fujisawa M."/>
            <person name="Namiki N."/>
            <person name="Mizuno H."/>
            <person name="Yamamoto K."/>
            <person name="Antonio B.A."/>
            <person name="Baba T."/>
            <person name="Sakata K."/>
            <person name="Nagamura Y."/>
            <person name="Aoki H."/>
            <person name="Arikawa K."/>
            <person name="Arita K."/>
            <person name="Bito T."/>
            <person name="Chiden Y."/>
            <person name="Fujitsuka N."/>
            <person name="Fukunaka R."/>
            <person name="Hamada M."/>
            <person name="Harada C."/>
            <person name="Hayashi A."/>
            <person name="Hijishita S."/>
            <person name="Honda M."/>
            <person name="Hosokawa S."/>
            <person name="Ichikawa Y."/>
            <person name="Idonuma A."/>
            <person name="Iijima M."/>
            <person name="Ikeda M."/>
            <person name="Ikeno M."/>
            <person name="Ito K."/>
            <person name="Ito S."/>
            <person name="Ito T."/>
            <person name="Ito Y."/>
            <person name="Ito Y."/>
            <person name="Iwabuchi A."/>
            <person name="Kamiya K."/>
            <person name="Karasawa W."/>
            <person name="Kurita K."/>
            <person name="Katagiri S."/>
            <person name="Kikuta A."/>
            <person name="Kobayashi H."/>
            <person name="Kobayashi N."/>
            <person name="Machita K."/>
            <person name="Maehara T."/>
            <person name="Masukawa M."/>
            <person name="Mizubayashi T."/>
            <person name="Mukai Y."/>
            <person name="Nagasaki H."/>
            <person name="Nagata Y."/>
            <person name="Naito S."/>
            <person name="Nakashima M."/>
            <person name="Nakama Y."/>
            <person name="Nakamichi Y."/>
            <person name="Nakamura M."/>
            <person name="Meguro A."/>
            <person name="Negishi M."/>
            <person name="Ohta I."/>
            <person name="Ohta T."/>
            <person name="Okamoto M."/>
            <person name="Ono N."/>
            <person name="Saji S."/>
            <person name="Sakaguchi M."/>
            <person name="Sakai K."/>
            <person name="Shibata M."/>
            <person name="Shimokawa T."/>
            <person name="Song J."/>
            <person name="Takazaki Y."/>
            <person name="Terasawa K."/>
            <person name="Tsugane M."/>
            <person name="Tsuji K."/>
            <person name="Ueda S."/>
            <person name="Waki K."/>
            <person name="Yamagata H."/>
            <person name="Yamamoto M."/>
            <person name="Yamamoto S."/>
            <person name="Yamane H."/>
            <person name="Yoshiki S."/>
            <person name="Yoshihara R."/>
            <person name="Yukawa K."/>
            <person name="Zhong H."/>
            <person name="Yano M."/>
            <person name="Yuan Q."/>
            <person name="Ouyang S."/>
            <person name="Liu J."/>
            <person name="Jones K.M."/>
            <person name="Gansberger K."/>
            <person name="Moffat K."/>
            <person name="Hill J."/>
            <person name="Bera J."/>
            <person name="Fadrosh D."/>
            <person name="Jin S."/>
            <person name="Johri S."/>
            <person name="Kim M."/>
            <person name="Overton L."/>
            <person name="Reardon M."/>
            <person name="Tsitrin T."/>
            <person name="Vuong H."/>
            <person name="Weaver B."/>
            <person name="Ciecko A."/>
            <person name="Tallon L."/>
            <person name="Jackson J."/>
            <person name="Pai G."/>
            <person name="Aken S.V."/>
            <person name="Utterback T."/>
            <person name="Reidmuller S."/>
            <person name="Feldblyum T."/>
            <person name="Hsiao J."/>
            <person name="Zismann V."/>
            <person name="Iobst S."/>
            <person name="de Vazeille A.R."/>
            <person name="Buell C.R."/>
            <person name="Ying K."/>
            <person name="Li Y."/>
            <person name="Lu T."/>
            <person name="Huang Y."/>
            <person name="Zhao Q."/>
            <person name="Feng Q."/>
            <person name="Zhang L."/>
            <person name="Zhu J."/>
            <person name="Weng Q."/>
            <person name="Mu J."/>
            <person name="Lu Y."/>
            <person name="Fan D."/>
            <person name="Liu Y."/>
            <person name="Guan J."/>
            <person name="Zhang Y."/>
            <person name="Yu S."/>
            <person name="Liu X."/>
            <person name="Zhang Y."/>
            <person name="Hong G."/>
            <person name="Han B."/>
            <person name="Choisne N."/>
            <person name="Demange N."/>
            <person name="Orjeda G."/>
            <person name="Samain S."/>
            <person name="Cattolico L."/>
            <person name="Pelletier E."/>
            <person name="Couloux A."/>
            <person name="Segurens B."/>
            <person name="Wincker P."/>
            <person name="D'Hont A."/>
            <person name="Scarpelli C."/>
            <person name="Weissenbach J."/>
            <person name="Salanoubat M."/>
            <person name="Quetier F."/>
            <person name="Yu Y."/>
            <person name="Kim H.R."/>
            <person name="Rambo T."/>
            <person name="Currie J."/>
            <person name="Collura K."/>
            <person name="Luo M."/>
            <person name="Yang T."/>
            <person name="Ammiraju J.S.S."/>
            <person name="Engler F."/>
            <person name="Soderlund C."/>
            <person name="Wing R.A."/>
            <person name="Palmer L.E."/>
            <person name="de la Bastide M."/>
            <person name="Spiegel L."/>
            <person name="Nascimento L."/>
            <person name="Zutavern T."/>
            <person name="O'Shaughnessy A."/>
            <person name="Dike S."/>
            <person name="Dedhia N."/>
            <person name="Preston R."/>
            <person name="Balija V."/>
            <person name="McCombie W.R."/>
            <person name="Chow T."/>
            <person name="Chen H."/>
            <person name="Chung M."/>
            <person name="Chen C."/>
            <person name="Shaw J."/>
            <person name="Wu H."/>
            <person name="Hsiao K."/>
            <person name="Chao Y."/>
            <person name="Chu M."/>
            <person name="Cheng C."/>
            <person name="Hour A."/>
            <person name="Lee P."/>
            <person name="Lin S."/>
            <person name="Lin Y."/>
            <person name="Liou J."/>
            <person name="Liu S."/>
            <person name="Hsing Y."/>
            <person name="Raghuvanshi S."/>
            <person name="Mohanty A."/>
            <person name="Bharti A.K."/>
            <person name="Gaur A."/>
            <person name="Gupta V."/>
            <person name="Kumar D."/>
            <person name="Ravi V."/>
            <person name="Vij S."/>
            <person name="Kapur A."/>
            <person name="Khurana P."/>
            <person name="Khurana P."/>
            <person name="Khurana J.P."/>
            <person name="Tyagi A.K."/>
            <person name="Gaikwad K."/>
            <person name="Singh A."/>
            <person name="Dalal V."/>
            <person name="Srivastava S."/>
            <person name="Dixit A."/>
            <person name="Pal A.K."/>
            <person name="Ghazi I.A."/>
            <person name="Yadav M."/>
            <person name="Pandit A."/>
            <person name="Bhargava A."/>
            <person name="Sureshbabu K."/>
            <person name="Batra K."/>
            <person name="Sharma T.R."/>
            <person name="Mohapatra T."/>
            <person name="Singh N.K."/>
            <person name="Messing J."/>
            <person name="Nelson A.B."/>
            <person name="Fuks G."/>
            <person name="Kavchok S."/>
            <person name="Keizer G."/>
            <person name="Linton E."/>
            <person name="Llaca V."/>
            <person name="Song R."/>
            <person name="Tanyolac B."/>
            <person name="Young S."/>
            <person name="Ho-Il K."/>
            <person name="Hahn J.H."/>
            <person name="Sangsakoo G."/>
            <person name="Vanavichit A."/>
            <person name="de Mattos Luiz.A.T."/>
            <person name="Zimmer P.D."/>
            <person name="Malone G."/>
            <person name="Dellagostin O."/>
            <person name="de Oliveira A.C."/>
            <person name="Bevan M."/>
            <person name="Bancroft I."/>
            <person name="Minx P."/>
            <person name="Cordum H."/>
            <person name="Wilson R."/>
            <person name="Cheng Z."/>
            <person name="Jin W."/>
            <person name="Jiang J."/>
            <person name="Leong S.A."/>
            <person name="Iwama H."/>
            <person name="Gojobori T."/>
            <person name="Itoh T."/>
            <person name="Niimura Y."/>
            <person name="Fujii Y."/>
            <person name="Habara T."/>
            <person name="Sakai H."/>
            <person name="Sato Y."/>
            <person name="Wilson G."/>
            <person name="Kumar K."/>
            <person name="McCouch S."/>
            <person name="Juretic N."/>
            <person name="Hoen D."/>
            <person name="Wright S."/>
            <person name="Bruskiewich R."/>
            <person name="Bureau T."/>
            <person name="Miyao A."/>
            <person name="Hirochika H."/>
            <person name="Nishikawa T."/>
            <person name="Kadowaki K."/>
            <person name="Sugiura M."/>
            <person name="Burr B."/>
            <person name="Sasaki T."/>
        </authorList>
    </citation>
    <scope>NUCLEOTIDE SEQUENCE [LARGE SCALE GENOMIC DNA]</scope>
    <source>
        <strain evidence="3">cv. Nipponbare</strain>
    </source>
</reference>
<feature type="compositionally biased region" description="Basic and acidic residues" evidence="1">
    <location>
        <begin position="459"/>
        <end position="468"/>
    </location>
</feature>
<sequence>MIPTPAKVSGRPREFSKTATVRVENGHISIDNLTTELRRLVPVRFEVKETAQDTFVVQFPSTIELDRLHRVGRVRSFDFGVDLLFNKWEQEIEAKFVLKKTWFRVYGVPYEIRDFLSLHAVGSVIGNTTMVDMVYLRKHGVVRMQVAVDDLATLPPSVYIVFRNHGYEIFFEPEMPEEESKGKEKLDEDDQRDDSEQKRNDDDVIMEDRNPKRLKNEAASSSMSLRGGSVTDSQLNSHCVSAIAGLLTVVDDSAVEQQAEEVLPTICVASSLETVMNKAPEESSMQIPTTGQNVTLANEEVAALSLAVPDSVAAISEEEFTTTLTDAGEMAPAGCASLSEASTGASTLEGAVTVSLAAPVVMDDAAQEIESDKVGLVAADAPTLSVDATQVLPSSSTGTMDAAPMVNQEVTEVTTSQDSMILDVGTAGVNTVIELAADGAQLDAARTIIAEAKVQAEAGGKRPSQEAKRRSRRLIHPTPTRQSE</sequence>
<dbReference type="Proteomes" id="UP000000763">
    <property type="component" value="Chromosome 4"/>
</dbReference>
<feature type="region of interest" description="Disordered" evidence="1">
    <location>
        <begin position="455"/>
        <end position="484"/>
    </location>
</feature>
<dbReference type="PANTHER" id="PTHR33170">
    <property type="entry name" value="DUF4283 DOMAIN-CONTAINING PROTEIN-RELATED"/>
    <property type="match status" value="1"/>
</dbReference>
<name>Q7XWL2_ORYSJ</name>
<dbReference type="CAZy" id="GT1">
    <property type="family name" value="Glycosyltransferase Family 1"/>
</dbReference>
<evidence type="ECO:0000313" key="3">
    <source>
        <dbReference type="Proteomes" id="UP000000763"/>
    </source>
</evidence>
<dbReference type="EMBL" id="AL606590">
    <property type="protein sequence ID" value="CAD40019.2"/>
    <property type="molecule type" value="Genomic_DNA"/>
</dbReference>
<feature type="compositionally biased region" description="Basic and acidic residues" evidence="1">
    <location>
        <begin position="194"/>
        <end position="216"/>
    </location>
</feature>
<evidence type="ECO:0000313" key="2">
    <source>
        <dbReference type="EMBL" id="CAD40019.2"/>
    </source>
</evidence>